<protein>
    <recommendedName>
        <fullName evidence="4">Tubulin-like protein</fullName>
    </recommendedName>
</protein>
<evidence type="ECO:0000313" key="3">
    <source>
        <dbReference type="Proteomes" id="UP000185469"/>
    </source>
</evidence>
<dbReference type="SUPFAM" id="SSF52490">
    <property type="entry name" value="Tubulin nucleotide-binding domain-like"/>
    <property type="match status" value="1"/>
</dbReference>
<dbReference type="InterPro" id="IPR036525">
    <property type="entry name" value="Tubulin/FtsZ_GTPase_sf"/>
</dbReference>
<proteinExistence type="predicted"/>
<evidence type="ECO:0000256" key="1">
    <source>
        <dbReference type="SAM" id="MobiDB-lite"/>
    </source>
</evidence>
<sequence>MQKYLVVGCGGSGAKTQAYMIDQLLAHLRRVDPERAELPAAWQFVTIDVPLEPEPGPDGLANVAQAGGRYIPIGNRLHYNRFDAGLSHQLARSGALGEIATWAPRDPEHLNTPISDGAGQYRAIGRMLTIQHLETIHEGLRAAIDRLNLVETTIELNELNHRITGRHSDSADDQPVVLIIGSMAGGSGASMAFDVARLLSAMPLVKPAHTAVFMLTPEVFEAIPEDRMPGAWANSLAMFGEAFAAQTGAGAGHDVALMRAMGLAGAPQDTTFGRLFPIGARMGGTRSRFGDGTPTAVFRGLARALAALMSSEKASGDFKSYTLANTGSRVGDRSILGWASPEQVRWDDVPWGSMGYAQLSMGRDRYAEYAAQRLARTAFDRLLAGHVDPAEESTGKEQLDRRLRERLPGTLHRMGLPRDLAAGFGPEQVGAWLGWLFGNHSAAAGDAAAAWLRGQLPPGEGMRSADWAALVRTRIRDAGAPLAERLGEEAYAIARDFADHFTDAVIGEVEAAIAALGLPYAEELIDRVGELIQERLAPALRAHVDGLRGRDPVAAPPQLESLLQPLGGRGTVKSAEQIADQVAEVYRAQFAAHHLGLVAARLQPALADFRAEVLVRLRRELESAHRDLERAGQIRDAAVHLADVATEEPTAWPADADERIDERFAGSANEIVITDVDRFAADYEAHLLATMAAGDPQLRAADQASAAAAAEILAGRWDTQGGSPAPADTLCPPTTGEAGGNRAGWVSRHLAAAPRGGADREARPAVFRVRLRPAELMARTRAWIARPAKPFSDFIDVDLRTYLSPAAAESRAEHAERVARLRSAFTRALRLARPLAAVSTEMLGLVYGGQGAEEYHFNFSEIPFEGTGAKEELEAILVGDRYRDAATLGTFEAACTTDRRVFAIDVFGSYPNYSPVVFSSLFPHIAEDWAARAGAVQGFWQLRRARPLPAALPLTEEERRAMVGGWLIGVVTGRIHIADRGRAEASAHIHDDRARTWVPFPHPMLTPPKDFRTALDWMPAVIESVLLAYAMVQTAPPGGAPGDSLRPYRLLRGLYDDGDQGPTTGAVQHPATRALAQWLAEGDDPAHGGTRIGAAGAAGIGERRRHLAEALAGAREKAALFLPRRGSAALPGAAAEDRPFAHVTDRRAASRMPLYRDLAADVDEVAAELLGRLDEAQALAENPAEPAAAPWTSPADDLDTAPQLPDLGGGVI</sequence>
<evidence type="ECO:0000313" key="2">
    <source>
        <dbReference type="EMBL" id="APT89959.1"/>
    </source>
</evidence>
<dbReference type="KEGG" id="csph:CSPHI_01390"/>
<name>A0A1L7CVR8_9CORY</name>
<dbReference type="RefSeq" id="WP_075691157.1">
    <property type="nucleotide sequence ID" value="NZ_CP009248.1"/>
</dbReference>
<dbReference type="Gene3D" id="3.40.50.1440">
    <property type="entry name" value="Tubulin/FtsZ, GTPase domain"/>
    <property type="match status" value="1"/>
</dbReference>
<dbReference type="Proteomes" id="UP000185469">
    <property type="component" value="Chromosome"/>
</dbReference>
<reference evidence="2 3" key="1">
    <citation type="submission" date="2014-08" db="EMBL/GenBank/DDBJ databases">
        <title>Complete genome sequence of Corynebacterium sphenisci CECT 5990(T) (=DSM 44792(T)), isolated from healthy wild penguins.</title>
        <authorList>
            <person name="Ruckert C."/>
            <person name="Albersmeier A."/>
            <person name="Winkler A."/>
            <person name="Kalinowski J."/>
        </authorList>
    </citation>
    <scope>NUCLEOTIDE SEQUENCE [LARGE SCALE GENOMIC DNA]</scope>
    <source>
        <strain evidence="2 3">DSM 44792</strain>
    </source>
</reference>
<dbReference type="AlphaFoldDB" id="A0A1L7CVR8"/>
<accession>A0A1L7CVR8</accession>
<dbReference type="Pfam" id="PF13809">
    <property type="entry name" value="Tubulin_2"/>
    <property type="match status" value="1"/>
</dbReference>
<dbReference type="OrthoDB" id="4795870at2"/>
<dbReference type="STRING" id="1437874.CSPHI_01390"/>
<organism evidence="2 3">
    <name type="scientific">Corynebacterium sphenisci DSM 44792</name>
    <dbReference type="NCBI Taxonomy" id="1437874"/>
    <lineage>
        <taxon>Bacteria</taxon>
        <taxon>Bacillati</taxon>
        <taxon>Actinomycetota</taxon>
        <taxon>Actinomycetes</taxon>
        <taxon>Mycobacteriales</taxon>
        <taxon>Corynebacteriaceae</taxon>
        <taxon>Corynebacterium</taxon>
    </lineage>
</organism>
<gene>
    <name evidence="2" type="ORF">CSPHI_01390</name>
</gene>
<dbReference type="EMBL" id="CP009248">
    <property type="protein sequence ID" value="APT89959.1"/>
    <property type="molecule type" value="Genomic_DNA"/>
</dbReference>
<evidence type="ECO:0008006" key="4">
    <source>
        <dbReference type="Google" id="ProtNLM"/>
    </source>
</evidence>
<dbReference type="InterPro" id="IPR025904">
    <property type="entry name" value="Tubulin-like"/>
</dbReference>
<keyword evidence="3" id="KW-1185">Reference proteome</keyword>
<feature type="region of interest" description="Disordered" evidence="1">
    <location>
        <begin position="1182"/>
        <end position="1212"/>
    </location>
</feature>